<feature type="compositionally biased region" description="Low complexity" evidence="1">
    <location>
        <begin position="8"/>
        <end position="34"/>
    </location>
</feature>
<proteinExistence type="predicted"/>
<dbReference type="EMBL" id="LR743507">
    <property type="protein sequence ID" value="CAA2108491.1"/>
    <property type="molecule type" value="Genomic_DNA"/>
</dbReference>
<reference evidence="2" key="1">
    <citation type="submission" date="2019-12" db="EMBL/GenBank/DDBJ databases">
        <authorList>
            <person name="Cremers G."/>
        </authorList>
    </citation>
    <scope>NUCLEOTIDE SEQUENCE</scope>
    <source>
        <strain evidence="2">Vvax</strain>
    </source>
</reference>
<evidence type="ECO:0000313" key="2">
    <source>
        <dbReference type="EMBL" id="CAA2108491.1"/>
    </source>
</evidence>
<accession>A0A679J509</accession>
<evidence type="ECO:0000256" key="1">
    <source>
        <dbReference type="SAM" id="MobiDB-lite"/>
    </source>
</evidence>
<feature type="region of interest" description="Disordered" evidence="1">
    <location>
        <begin position="1"/>
        <end position="34"/>
    </location>
</feature>
<dbReference type="AlphaFoldDB" id="A0A679J509"/>
<protein>
    <submittedName>
        <fullName evidence="2">Uncharacterized protein</fullName>
    </submittedName>
</protein>
<organism evidence="2">
    <name type="scientific">Variovorax paradoxus</name>
    <dbReference type="NCBI Taxonomy" id="34073"/>
    <lineage>
        <taxon>Bacteria</taxon>
        <taxon>Pseudomonadati</taxon>
        <taxon>Pseudomonadota</taxon>
        <taxon>Betaproteobacteria</taxon>
        <taxon>Burkholderiales</taxon>
        <taxon>Comamonadaceae</taxon>
        <taxon>Variovorax</taxon>
    </lineage>
</organism>
<gene>
    <name evidence="2" type="ORF">VVAX_04999</name>
</gene>
<name>A0A679J509_VARPD</name>
<sequence length="145" mass="14759">MLSRRSQDASAPAGQADASAQASGALQDASPRAAKSARLQAAASAFSALERWTSFSAGAGVRRARGDVEELPALVGAVARSANVPDASLDAPVQARLSLYRGDTLVAVLEIAGDQVRWTPQPGGTALVGTPPAQALDALRSLLAR</sequence>